<gene>
    <name evidence="3" type="ORF">PLOB_00003035</name>
</gene>
<dbReference type="EMBL" id="CALNXK010000110">
    <property type="protein sequence ID" value="CAH3158179.1"/>
    <property type="molecule type" value="Genomic_DNA"/>
</dbReference>
<feature type="transmembrane region" description="Helical" evidence="2">
    <location>
        <begin position="91"/>
        <end position="115"/>
    </location>
</feature>
<comment type="caution">
    <text evidence="3">The sequence shown here is derived from an EMBL/GenBank/DDBJ whole genome shotgun (WGS) entry which is preliminary data.</text>
</comment>
<proteinExistence type="predicted"/>
<evidence type="ECO:0000256" key="2">
    <source>
        <dbReference type="SAM" id="Phobius"/>
    </source>
</evidence>
<organism evidence="3 4">
    <name type="scientific">Porites lobata</name>
    <dbReference type="NCBI Taxonomy" id="104759"/>
    <lineage>
        <taxon>Eukaryota</taxon>
        <taxon>Metazoa</taxon>
        <taxon>Cnidaria</taxon>
        <taxon>Anthozoa</taxon>
        <taxon>Hexacorallia</taxon>
        <taxon>Scleractinia</taxon>
        <taxon>Fungiina</taxon>
        <taxon>Poritidae</taxon>
        <taxon>Porites</taxon>
    </lineage>
</organism>
<keyword evidence="2" id="KW-0812">Transmembrane</keyword>
<accession>A0ABN8QA54</accession>
<feature type="compositionally biased region" description="Acidic residues" evidence="1">
    <location>
        <begin position="262"/>
        <end position="271"/>
    </location>
</feature>
<feature type="region of interest" description="Disordered" evidence="1">
    <location>
        <begin position="122"/>
        <end position="166"/>
    </location>
</feature>
<evidence type="ECO:0000313" key="3">
    <source>
        <dbReference type="EMBL" id="CAH3158179.1"/>
    </source>
</evidence>
<feature type="region of interest" description="Disordered" evidence="1">
    <location>
        <begin position="178"/>
        <end position="202"/>
    </location>
</feature>
<keyword evidence="4" id="KW-1185">Reference proteome</keyword>
<evidence type="ECO:0000313" key="4">
    <source>
        <dbReference type="Proteomes" id="UP001159405"/>
    </source>
</evidence>
<sequence>VLSFTLIHPFGFLVSPDSPGSVIAELEVQFKNNVSVSEIEELTKKIIEDKKLGPLSVDGVSVGPTTPPPPEEKEECNMFFEGDDCKKGKPALIALVAVAALAFVGLIVAIIACSLHKKKRGAQSISNGEYAQRHSPEGRGGTGDRNYSNGKTYYGNENRGYDQERPDATPMVTFTPNPAQTPGIAVNDSSVTKKAQPGEGTYADLGEFHQKSAAPTGPVKRPPAYEETPYAEITQFLQGPVDTNEEETPQEEQVAATKQDDKDDDGGEVENAEPTPGLYPPLEYADSPEEQTSQQFVVSI</sequence>
<feature type="non-terminal residue" evidence="3">
    <location>
        <position position="1"/>
    </location>
</feature>
<protein>
    <submittedName>
        <fullName evidence="3">Uncharacterized protein</fullName>
    </submittedName>
</protein>
<feature type="region of interest" description="Disordered" evidence="1">
    <location>
        <begin position="237"/>
        <end position="300"/>
    </location>
</feature>
<keyword evidence="2" id="KW-1133">Transmembrane helix</keyword>
<keyword evidence="2" id="KW-0472">Membrane</keyword>
<reference evidence="3 4" key="1">
    <citation type="submission" date="2022-05" db="EMBL/GenBank/DDBJ databases">
        <authorList>
            <consortium name="Genoscope - CEA"/>
            <person name="William W."/>
        </authorList>
    </citation>
    <scope>NUCLEOTIDE SEQUENCE [LARGE SCALE GENOMIC DNA]</scope>
</reference>
<evidence type="ECO:0000256" key="1">
    <source>
        <dbReference type="SAM" id="MobiDB-lite"/>
    </source>
</evidence>
<name>A0ABN8QA54_9CNID</name>
<feature type="compositionally biased region" description="Polar residues" evidence="1">
    <location>
        <begin position="290"/>
        <end position="300"/>
    </location>
</feature>
<dbReference type="Proteomes" id="UP001159405">
    <property type="component" value="Unassembled WGS sequence"/>
</dbReference>